<name>A0ABV8C362_9PSEU</name>
<dbReference type="InterPro" id="IPR024466">
    <property type="entry name" value="CHP02679_N"/>
</dbReference>
<evidence type="ECO:0000313" key="4">
    <source>
        <dbReference type="Proteomes" id="UP001595690"/>
    </source>
</evidence>
<reference evidence="4" key="1">
    <citation type="journal article" date="2019" name="Int. J. Syst. Evol. Microbiol.">
        <title>The Global Catalogue of Microorganisms (GCM) 10K type strain sequencing project: providing services to taxonomists for standard genome sequencing and annotation.</title>
        <authorList>
            <consortium name="The Broad Institute Genomics Platform"/>
            <consortium name="The Broad Institute Genome Sequencing Center for Infectious Disease"/>
            <person name="Wu L."/>
            <person name="Ma J."/>
        </authorList>
    </citation>
    <scope>NUCLEOTIDE SEQUENCE [LARGE SCALE GENOMIC DNA]</scope>
    <source>
        <strain evidence="4">CGMCC 4.7405</strain>
    </source>
</reference>
<dbReference type="EMBL" id="JBHRZI010000029">
    <property type="protein sequence ID" value="MFC3896479.1"/>
    <property type="molecule type" value="Genomic_DNA"/>
</dbReference>
<dbReference type="Pfam" id="PF09664">
    <property type="entry name" value="DUF2399"/>
    <property type="match status" value="1"/>
</dbReference>
<evidence type="ECO:0000313" key="3">
    <source>
        <dbReference type="EMBL" id="MFC3896479.1"/>
    </source>
</evidence>
<dbReference type="InterPro" id="IPR013495">
    <property type="entry name" value="CHP02679"/>
</dbReference>
<feature type="domain" description="DUF2399" evidence="1">
    <location>
        <begin position="259"/>
        <end position="402"/>
    </location>
</feature>
<gene>
    <name evidence="3" type="ORF">ACFOWZ_33815</name>
</gene>
<protein>
    <submittedName>
        <fullName evidence="3">TIGR02679 family protein</fullName>
    </submittedName>
</protein>
<evidence type="ECO:0000259" key="2">
    <source>
        <dbReference type="Pfam" id="PF11796"/>
    </source>
</evidence>
<sequence length="404" mass="43811">MTTVDDLLEDPAWQRILAAARRKIERDGGELTGTIGLSKPTDAERRLIIGITGKYRSADVAAPRIQLVDVDEAIRGAHGIGLLAVLARRDGPVRDRAAERADEELAKAAAVADLCARCDSHRGERWFEQWVDEISGDGTVTRLVRRGDADVLGWAGEVLNRLPTGDKPLPVLAEWATGNTKALTGTPLASLVLRALAKRDGAPAPTNRAEQRARWESAGVIVDDLASQVLVLNLRSDDDHVVAGWLNEAAACGIPFRLTLHQLTVDPLTPQACDLYVCENPAVLRAAASELSDRSATLVCTEGQPSAACHRLLAAARGQVHWRGDFDWTGLRTTAAAAARHEAQPWRMTVDEYLRALETGDSEPLKGPPADSPWDTGLAIAMREQGRAIMEERLIPRLLEDLVT</sequence>
<keyword evidence="4" id="KW-1185">Reference proteome</keyword>
<evidence type="ECO:0000259" key="1">
    <source>
        <dbReference type="Pfam" id="PF09664"/>
    </source>
</evidence>
<organism evidence="3 4">
    <name type="scientific">Lentzea rhizosphaerae</name>
    <dbReference type="NCBI Taxonomy" id="2041025"/>
    <lineage>
        <taxon>Bacteria</taxon>
        <taxon>Bacillati</taxon>
        <taxon>Actinomycetota</taxon>
        <taxon>Actinomycetes</taxon>
        <taxon>Pseudonocardiales</taxon>
        <taxon>Pseudonocardiaceae</taxon>
        <taxon>Lentzea</taxon>
    </lineage>
</organism>
<dbReference type="RefSeq" id="WP_382378015.1">
    <property type="nucleotide sequence ID" value="NZ_JBHRZI010000029.1"/>
</dbReference>
<accession>A0ABV8C362</accession>
<proteinExistence type="predicted"/>
<feature type="domain" description="Conserved hypothetical protein CHP02679 N terminus" evidence="2">
    <location>
        <begin position="31"/>
        <end position="235"/>
    </location>
</feature>
<dbReference type="Proteomes" id="UP001595690">
    <property type="component" value="Unassembled WGS sequence"/>
</dbReference>
<dbReference type="Pfam" id="PF11796">
    <property type="entry name" value="DUF3323"/>
    <property type="match status" value="1"/>
</dbReference>
<dbReference type="NCBIfam" id="TIGR02679">
    <property type="entry name" value="TIGR02679 family protein"/>
    <property type="match status" value="1"/>
</dbReference>
<dbReference type="InterPro" id="IPR024465">
    <property type="entry name" value="DUF2399"/>
</dbReference>
<comment type="caution">
    <text evidence="3">The sequence shown here is derived from an EMBL/GenBank/DDBJ whole genome shotgun (WGS) entry which is preliminary data.</text>
</comment>